<accession>A0A538SIX6</accession>
<evidence type="ECO:0000256" key="1">
    <source>
        <dbReference type="SAM" id="MobiDB-lite"/>
    </source>
</evidence>
<protein>
    <submittedName>
        <fullName evidence="2">Uncharacterized protein</fullName>
    </submittedName>
</protein>
<dbReference type="EMBL" id="VBOT01000073">
    <property type="protein sequence ID" value="TMQ51332.1"/>
    <property type="molecule type" value="Genomic_DNA"/>
</dbReference>
<evidence type="ECO:0000313" key="2">
    <source>
        <dbReference type="EMBL" id="TMQ51332.1"/>
    </source>
</evidence>
<sequence>MSPVLRDSDGRDPGARPRSRAPRNGAAPAPPRPVSWRSAKTIRWSKVMTAQARIAVGYYDREDVKELLLDAVMQELDRH</sequence>
<dbReference type="AlphaFoldDB" id="A0A538SIX6"/>
<gene>
    <name evidence="2" type="ORF">E6K73_06115</name>
</gene>
<name>A0A538SIX6_UNCEI</name>
<dbReference type="Proteomes" id="UP000320184">
    <property type="component" value="Unassembled WGS sequence"/>
</dbReference>
<organism evidence="2 3">
    <name type="scientific">Eiseniibacteriota bacterium</name>
    <dbReference type="NCBI Taxonomy" id="2212470"/>
    <lineage>
        <taxon>Bacteria</taxon>
        <taxon>Candidatus Eiseniibacteriota</taxon>
    </lineage>
</organism>
<feature type="region of interest" description="Disordered" evidence="1">
    <location>
        <begin position="1"/>
        <end position="36"/>
    </location>
</feature>
<reference evidence="2 3" key="1">
    <citation type="journal article" date="2019" name="Nat. Microbiol.">
        <title>Mediterranean grassland soil C-N compound turnover is dependent on rainfall and depth, and is mediated by genomically divergent microorganisms.</title>
        <authorList>
            <person name="Diamond S."/>
            <person name="Andeer P.F."/>
            <person name="Li Z."/>
            <person name="Crits-Christoph A."/>
            <person name="Burstein D."/>
            <person name="Anantharaman K."/>
            <person name="Lane K.R."/>
            <person name="Thomas B.C."/>
            <person name="Pan C."/>
            <person name="Northen T.R."/>
            <person name="Banfield J.F."/>
        </authorList>
    </citation>
    <scope>NUCLEOTIDE SEQUENCE [LARGE SCALE GENOMIC DNA]</scope>
    <source>
        <strain evidence="2">WS_3</strain>
    </source>
</reference>
<comment type="caution">
    <text evidence="2">The sequence shown here is derived from an EMBL/GenBank/DDBJ whole genome shotgun (WGS) entry which is preliminary data.</text>
</comment>
<proteinExistence type="predicted"/>
<feature type="compositionally biased region" description="Basic and acidic residues" evidence="1">
    <location>
        <begin position="1"/>
        <end position="15"/>
    </location>
</feature>
<evidence type="ECO:0000313" key="3">
    <source>
        <dbReference type="Proteomes" id="UP000320184"/>
    </source>
</evidence>